<name>A0A0D0C6G6_9AGAM</name>
<keyword evidence="2" id="KW-1185">Reference proteome</keyword>
<dbReference type="AlphaFoldDB" id="A0A0D0C6G6"/>
<evidence type="ECO:0000313" key="1">
    <source>
        <dbReference type="EMBL" id="KIK78697.1"/>
    </source>
</evidence>
<gene>
    <name evidence="1" type="ORF">PAXRUDRAFT_16734</name>
</gene>
<dbReference type="STRING" id="930991.A0A0D0C6G6"/>
<reference evidence="2" key="2">
    <citation type="submission" date="2015-01" db="EMBL/GenBank/DDBJ databases">
        <title>Evolutionary Origins and Diversification of the Mycorrhizal Mutualists.</title>
        <authorList>
            <consortium name="DOE Joint Genome Institute"/>
            <consortium name="Mycorrhizal Genomics Consortium"/>
            <person name="Kohler A."/>
            <person name="Kuo A."/>
            <person name="Nagy L.G."/>
            <person name="Floudas D."/>
            <person name="Copeland A."/>
            <person name="Barry K.W."/>
            <person name="Cichocki N."/>
            <person name="Veneault-Fourrey C."/>
            <person name="LaButti K."/>
            <person name="Lindquist E.A."/>
            <person name="Lipzen A."/>
            <person name="Lundell T."/>
            <person name="Morin E."/>
            <person name="Murat C."/>
            <person name="Riley R."/>
            <person name="Ohm R."/>
            <person name="Sun H."/>
            <person name="Tunlid A."/>
            <person name="Henrissat B."/>
            <person name="Grigoriev I.V."/>
            <person name="Hibbett D.S."/>
            <person name="Martin F."/>
        </authorList>
    </citation>
    <scope>NUCLEOTIDE SEQUENCE [LARGE SCALE GENOMIC DNA]</scope>
    <source>
        <strain evidence="2">Ve08.2h10</strain>
    </source>
</reference>
<dbReference type="HOGENOM" id="CLU_1283626_0_0_1"/>
<dbReference type="EMBL" id="KN826503">
    <property type="protein sequence ID" value="KIK78697.1"/>
    <property type="molecule type" value="Genomic_DNA"/>
</dbReference>
<sequence length="215" mass="23437">MVVAAKERASQGSFLPLPSIQVSSTVAGPAPSSLQDELQQYMAAEDVTMSSHYGSNASHVEEDETAELLLHSFWSEYQTNRMISDMDYFEEIQQSLERGESLFTCPIHATADELGVETDDNNYDDLGRNIFVDSLGIEIAVSGTNAEKKLDEGYCDIFKSGELRTPSGTLADVKEQIELAKQSGETEKVKNVLSKTGTRDAASAAIIDCLLELGK</sequence>
<accession>A0A0D0C6G6</accession>
<evidence type="ECO:0000313" key="2">
    <source>
        <dbReference type="Proteomes" id="UP000054538"/>
    </source>
</evidence>
<protein>
    <submittedName>
        <fullName evidence="1">Uncharacterized protein</fullName>
    </submittedName>
</protein>
<organism evidence="1 2">
    <name type="scientific">Paxillus rubicundulus Ve08.2h10</name>
    <dbReference type="NCBI Taxonomy" id="930991"/>
    <lineage>
        <taxon>Eukaryota</taxon>
        <taxon>Fungi</taxon>
        <taxon>Dikarya</taxon>
        <taxon>Basidiomycota</taxon>
        <taxon>Agaricomycotina</taxon>
        <taxon>Agaricomycetes</taxon>
        <taxon>Agaricomycetidae</taxon>
        <taxon>Boletales</taxon>
        <taxon>Paxilineae</taxon>
        <taxon>Paxillaceae</taxon>
        <taxon>Paxillus</taxon>
    </lineage>
</organism>
<dbReference type="InParanoid" id="A0A0D0C6G6"/>
<proteinExistence type="predicted"/>
<dbReference type="Proteomes" id="UP000054538">
    <property type="component" value="Unassembled WGS sequence"/>
</dbReference>
<reference evidence="1 2" key="1">
    <citation type="submission" date="2014-04" db="EMBL/GenBank/DDBJ databases">
        <authorList>
            <consortium name="DOE Joint Genome Institute"/>
            <person name="Kuo A."/>
            <person name="Kohler A."/>
            <person name="Jargeat P."/>
            <person name="Nagy L.G."/>
            <person name="Floudas D."/>
            <person name="Copeland A."/>
            <person name="Barry K.W."/>
            <person name="Cichocki N."/>
            <person name="Veneault-Fourrey C."/>
            <person name="LaButti K."/>
            <person name="Lindquist E.A."/>
            <person name="Lipzen A."/>
            <person name="Lundell T."/>
            <person name="Morin E."/>
            <person name="Murat C."/>
            <person name="Sun H."/>
            <person name="Tunlid A."/>
            <person name="Henrissat B."/>
            <person name="Grigoriev I.V."/>
            <person name="Hibbett D.S."/>
            <person name="Martin F."/>
            <person name="Nordberg H.P."/>
            <person name="Cantor M.N."/>
            <person name="Hua S.X."/>
        </authorList>
    </citation>
    <scope>NUCLEOTIDE SEQUENCE [LARGE SCALE GENOMIC DNA]</scope>
    <source>
        <strain evidence="1 2">Ve08.2h10</strain>
    </source>
</reference>